<feature type="binding site" evidence="3">
    <location>
        <position position="143"/>
    </location>
    <ligand>
        <name>acetyl-CoA</name>
        <dbReference type="ChEBI" id="CHEBI:57288"/>
    </ligand>
</feature>
<dbReference type="InterPro" id="IPR020019">
    <property type="entry name" value="AcTrfase_PglD-like"/>
</dbReference>
<dbReference type="CDD" id="cd03360">
    <property type="entry name" value="LbH_AT_putative"/>
    <property type="match status" value="1"/>
</dbReference>
<dbReference type="PATRIC" id="fig|35818.11.peg.2442"/>
<gene>
    <name evidence="5" type="ORF">HPU229334_12350</name>
</gene>
<dbReference type="AlphaFoldDB" id="A0A0N1EGV5"/>
<dbReference type="InterPro" id="IPR011004">
    <property type="entry name" value="Trimer_LpxA-like_sf"/>
</dbReference>
<evidence type="ECO:0000259" key="4">
    <source>
        <dbReference type="Pfam" id="PF17836"/>
    </source>
</evidence>
<evidence type="ECO:0000256" key="1">
    <source>
        <dbReference type="ARBA" id="ARBA00007274"/>
    </source>
</evidence>
<keyword evidence="5" id="KW-0808">Transferase</keyword>
<feature type="binding site" evidence="3">
    <location>
        <position position="67"/>
    </location>
    <ligand>
        <name>substrate</name>
    </ligand>
</feature>
<comment type="caution">
    <text evidence="5">The sequence shown here is derived from an EMBL/GenBank/DDBJ whole genome shotgun (WGS) entry which is preliminary data.</text>
</comment>
<dbReference type="InterPro" id="IPR041561">
    <property type="entry name" value="PglD_N"/>
</dbReference>
<dbReference type="NCBIfam" id="TIGR03570">
    <property type="entry name" value="NeuD_NnaD"/>
    <property type="match status" value="1"/>
</dbReference>
<evidence type="ECO:0000256" key="3">
    <source>
        <dbReference type="PIRSR" id="PIRSR620019-2"/>
    </source>
</evidence>
<reference evidence="5 6" key="1">
    <citation type="submission" date="2014-06" db="EMBL/GenBank/DDBJ databases">
        <title>Helicobacter pullorum isolates in fresh chicken meat - phenotypic and genotypic features.</title>
        <authorList>
            <person name="Borges V."/>
            <person name="Santos A."/>
            <person name="Correia C.B."/>
            <person name="Saraiva M."/>
            <person name="Menard A."/>
            <person name="Vieira L."/>
            <person name="Sampaio D.A."/>
            <person name="Gomes J.P."/>
            <person name="Oleastro M."/>
        </authorList>
    </citation>
    <scope>NUCLEOTIDE SEQUENCE [LARGE SCALE GENOMIC DNA]</scope>
    <source>
        <strain evidence="5 6">229334/12</strain>
    </source>
</reference>
<protein>
    <submittedName>
        <fullName evidence="5">Acetyltransferase</fullName>
    </submittedName>
</protein>
<dbReference type="Proteomes" id="UP000037997">
    <property type="component" value="Unassembled WGS sequence"/>
</dbReference>
<name>A0A0N1EGV5_9HELI</name>
<dbReference type="Gene3D" id="3.40.50.20">
    <property type="match status" value="1"/>
</dbReference>
<dbReference type="RefSeq" id="WP_054198663.1">
    <property type="nucleotide sequence ID" value="NZ_CAKMIM010000029.1"/>
</dbReference>
<proteinExistence type="inferred from homology"/>
<dbReference type="STRING" id="35818.HPU229336_06925"/>
<comment type="similarity">
    <text evidence="1">Belongs to the transferase hexapeptide repeat family.</text>
</comment>
<dbReference type="EMBL" id="JNOC01000081">
    <property type="protein sequence ID" value="KPH54776.1"/>
    <property type="molecule type" value="Genomic_DNA"/>
</dbReference>
<evidence type="ECO:0000313" key="5">
    <source>
        <dbReference type="EMBL" id="KPH54776.1"/>
    </source>
</evidence>
<dbReference type="Gene3D" id="2.160.10.10">
    <property type="entry name" value="Hexapeptide repeat proteins"/>
    <property type="match status" value="1"/>
</dbReference>
<sequence>MERFAIFGAGGHGRVIADMILACGGEIAYVLDDAPSAKSLAGKEAITKEKFLTISSQKEIKIALAIGDNHLRKEIYYFFKQKGFEVPSIIHPSAIISEESIIKEACVIMPNVVVNAKSSVGVGVILNTACVVEHDCAIGSFSHIAPRSVMCGGVSVGEMTHIGAGSVIIEGKKIGDSCLVGAGSVVINDIESFKKVVGNPAKKELK</sequence>
<feature type="active site" description="Proton acceptor" evidence="2">
    <location>
        <position position="134"/>
    </location>
</feature>
<evidence type="ECO:0000313" key="6">
    <source>
        <dbReference type="Proteomes" id="UP000037997"/>
    </source>
</evidence>
<organism evidence="5 6">
    <name type="scientific">Helicobacter pullorum</name>
    <dbReference type="NCBI Taxonomy" id="35818"/>
    <lineage>
        <taxon>Bacteria</taxon>
        <taxon>Pseudomonadati</taxon>
        <taxon>Campylobacterota</taxon>
        <taxon>Epsilonproteobacteria</taxon>
        <taxon>Campylobacterales</taxon>
        <taxon>Helicobacteraceae</taxon>
        <taxon>Helicobacter</taxon>
    </lineage>
</organism>
<dbReference type="SUPFAM" id="SSF51161">
    <property type="entry name" value="Trimeric LpxA-like enzymes"/>
    <property type="match status" value="1"/>
</dbReference>
<feature type="domain" description="PglD N-terminal" evidence="4">
    <location>
        <begin position="4"/>
        <end position="76"/>
    </location>
</feature>
<dbReference type="PANTHER" id="PTHR43300:SF7">
    <property type="entry name" value="UDP-N-ACETYLBACILLOSAMINE N-ACETYLTRANSFERASE"/>
    <property type="match status" value="1"/>
</dbReference>
<accession>A0A0N1EGV5</accession>
<dbReference type="GO" id="GO:0016740">
    <property type="term" value="F:transferase activity"/>
    <property type="evidence" value="ECO:0007669"/>
    <property type="project" value="UniProtKB-KW"/>
</dbReference>
<feature type="site" description="Increases basicity of active site His" evidence="2">
    <location>
        <position position="135"/>
    </location>
</feature>
<dbReference type="InterPro" id="IPR050179">
    <property type="entry name" value="Trans_hexapeptide_repeat"/>
</dbReference>
<dbReference type="Pfam" id="PF17836">
    <property type="entry name" value="PglD_N"/>
    <property type="match status" value="1"/>
</dbReference>
<dbReference type="PANTHER" id="PTHR43300">
    <property type="entry name" value="ACETYLTRANSFERASE"/>
    <property type="match status" value="1"/>
</dbReference>
<evidence type="ECO:0000256" key="2">
    <source>
        <dbReference type="PIRSR" id="PIRSR620019-1"/>
    </source>
</evidence>